<dbReference type="Proteomes" id="UP001060215">
    <property type="component" value="Chromosome 6"/>
</dbReference>
<keyword evidence="2" id="KW-1185">Reference proteome</keyword>
<dbReference type="EMBL" id="CM045763">
    <property type="protein sequence ID" value="KAI8021137.1"/>
    <property type="molecule type" value="Genomic_DNA"/>
</dbReference>
<evidence type="ECO:0000313" key="1">
    <source>
        <dbReference type="EMBL" id="KAI8021137.1"/>
    </source>
</evidence>
<reference evidence="1 2" key="1">
    <citation type="journal article" date="2022" name="Plant J.">
        <title>Chromosome-level genome of Camellia lanceoleosa provides a valuable resource for understanding genome evolution and self-incompatibility.</title>
        <authorList>
            <person name="Gong W."/>
            <person name="Xiao S."/>
            <person name="Wang L."/>
            <person name="Liao Z."/>
            <person name="Chang Y."/>
            <person name="Mo W."/>
            <person name="Hu G."/>
            <person name="Li W."/>
            <person name="Zhao G."/>
            <person name="Zhu H."/>
            <person name="Hu X."/>
            <person name="Ji K."/>
            <person name="Xiang X."/>
            <person name="Song Q."/>
            <person name="Yuan D."/>
            <person name="Jin S."/>
            <person name="Zhang L."/>
        </authorList>
    </citation>
    <scope>NUCLEOTIDE SEQUENCE [LARGE SCALE GENOMIC DNA]</scope>
    <source>
        <strain evidence="1">SQ_2022a</strain>
    </source>
</reference>
<protein>
    <submittedName>
        <fullName evidence="1">UDP-N-acetylglucosamine transporter ROCK1</fullName>
    </submittedName>
</protein>
<evidence type="ECO:0000313" key="2">
    <source>
        <dbReference type="Proteomes" id="UP001060215"/>
    </source>
</evidence>
<name>A0ACC0I5H6_9ERIC</name>
<proteinExistence type="predicted"/>
<comment type="caution">
    <text evidence="1">The sequence shown here is derived from an EMBL/GenBank/DDBJ whole genome shotgun (WGS) entry which is preliminary data.</text>
</comment>
<organism evidence="1 2">
    <name type="scientific">Camellia lanceoleosa</name>
    <dbReference type="NCBI Taxonomy" id="1840588"/>
    <lineage>
        <taxon>Eukaryota</taxon>
        <taxon>Viridiplantae</taxon>
        <taxon>Streptophyta</taxon>
        <taxon>Embryophyta</taxon>
        <taxon>Tracheophyta</taxon>
        <taxon>Spermatophyta</taxon>
        <taxon>Magnoliopsida</taxon>
        <taxon>eudicotyledons</taxon>
        <taxon>Gunneridae</taxon>
        <taxon>Pentapetalae</taxon>
        <taxon>asterids</taxon>
        <taxon>Ericales</taxon>
        <taxon>Theaceae</taxon>
        <taxon>Camellia</taxon>
    </lineage>
</organism>
<gene>
    <name evidence="1" type="ORF">LOK49_LG03G01311</name>
</gene>
<sequence>MLRLASKRLLGLGFGEALSSSSAAKLLLPRLYHERVVDHYNNPRNVGSFDKNDPTVGTGLVGAPAYGDVMKLQIKVDDQTGKIVDACFKTFGCGSIASSSRQSIQQIGALFLLIMAAVLLSISESSGKGSTSSEPDQILFYGIIPVLVASVLSGLASALCQWASQVKKHTSYLMTVEMSIVGSLCLLASTYKSPDGEGIRKHGFLYGWTPLTLVMIMIFDPFDCYKLFIRLVAWAHD</sequence>
<accession>A0ACC0I5H6</accession>